<evidence type="ECO:0000313" key="3">
    <source>
        <dbReference type="EMBL" id="ACL98208.1"/>
    </source>
</evidence>
<dbReference type="PANTHER" id="PTHR32378:SF10">
    <property type="entry name" value="GUANINE NUCLEOTIDE-BINDING PROTEIN SUBUNIT GAMMA 3"/>
    <property type="match status" value="1"/>
</dbReference>
<organism evidence="3">
    <name type="scientific">Oryza sativa subsp. japonica</name>
    <name type="common">Rice</name>
    <dbReference type="NCBI Taxonomy" id="39947"/>
    <lineage>
        <taxon>Eukaryota</taxon>
        <taxon>Viridiplantae</taxon>
        <taxon>Streptophyta</taxon>
        <taxon>Embryophyta</taxon>
        <taxon>Tracheophyta</taxon>
        <taxon>Spermatophyta</taxon>
        <taxon>Magnoliopsida</taxon>
        <taxon>Liliopsida</taxon>
        <taxon>Poales</taxon>
        <taxon>Poaceae</taxon>
        <taxon>BOP clade</taxon>
        <taxon>Oryzoideae</taxon>
        <taxon>Oryzeae</taxon>
        <taxon>Oryzinae</taxon>
        <taxon>Oryza</taxon>
        <taxon>Oryza sativa</taxon>
    </lineage>
</organism>
<protein>
    <submittedName>
        <fullName evidence="3">Truncated keratin associated protein</fullName>
    </submittedName>
</protein>
<dbReference type="PANTHER" id="PTHR32378">
    <property type="entry name" value="GUANINE NUCLEOTIDE-BINDING PROTEIN SUBUNIT GAMMA 3"/>
    <property type="match status" value="1"/>
</dbReference>
<name>B9VI84_ORYSJ</name>
<gene>
    <name evidence="3" type="primary">pay1</name>
</gene>
<reference evidence="3" key="1">
    <citation type="journal article" date="2009" name="Genetics">
        <title>Deletion in a quantitative trait gene qPE9-1 associated with panicle erectness improves plant architecture during rice domestication.</title>
        <authorList>
            <person name="Zhou Y."/>
            <person name="Zhu J."/>
            <person name="Li Z."/>
            <person name="Yi C."/>
            <person name="Liu J."/>
            <person name="Zhang H."/>
            <person name="Tang S."/>
            <person name="Gu M."/>
            <person name="Liang G."/>
        </authorList>
    </citation>
    <scope>NUCLEOTIDE SEQUENCE</scope>
</reference>
<dbReference type="GO" id="GO:0005882">
    <property type="term" value="C:intermediate filament"/>
    <property type="evidence" value="ECO:0007669"/>
    <property type="project" value="UniProtKB-KW"/>
</dbReference>
<sequence>MGEEAVVMEAPRPKSPPRYPDLCGRRRMQLEVQILSREITFLKDELHFLEGAQPVSRSGCIKEINEFVGTKHDPLIPTKRRRHRSCRLFRWIGSKLCICISCLCYCCKCSPKCKRPRCLNCSCSSCCDEPCCKPNCSACCAGSCCSPDCCSCCKPNCSCCKTPSCCKPNCSCSCPSCSSCCDTSCCKPSCTCFNI</sequence>
<keyword evidence="1" id="KW-0175">Coiled coil</keyword>
<accession>B9VI84</accession>
<evidence type="ECO:0000259" key="2">
    <source>
        <dbReference type="SMART" id="SM01224"/>
    </source>
</evidence>
<feature type="coiled-coil region" evidence="1">
    <location>
        <begin position="25"/>
        <end position="52"/>
    </location>
</feature>
<feature type="domain" description="G protein gamma" evidence="2">
    <location>
        <begin position="28"/>
        <end position="100"/>
    </location>
</feature>
<dbReference type="EMBL" id="FJ554569">
    <property type="protein sequence ID" value="ACL98208.1"/>
    <property type="molecule type" value="Genomic_DNA"/>
</dbReference>
<dbReference type="SMART" id="SM01224">
    <property type="entry name" value="G_gamma"/>
    <property type="match status" value="1"/>
</dbReference>
<proteinExistence type="predicted"/>
<keyword evidence="3" id="KW-0416">Keratin</keyword>
<dbReference type="InterPro" id="IPR015898">
    <property type="entry name" value="G-protein_gamma-like_dom"/>
</dbReference>
<dbReference type="InterPro" id="IPR055305">
    <property type="entry name" value="GG3-like"/>
</dbReference>
<dbReference type="AlphaFoldDB" id="B9VI84"/>
<evidence type="ECO:0000256" key="1">
    <source>
        <dbReference type="SAM" id="Coils"/>
    </source>
</evidence>